<dbReference type="Proteomes" id="UP000647836">
    <property type="component" value="Unassembled WGS sequence"/>
</dbReference>
<accession>A0ABR9U5F0</accession>
<evidence type="ECO:0000313" key="2">
    <source>
        <dbReference type="Proteomes" id="UP000647836"/>
    </source>
</evidence>
<name>A0ABR9U5F0_9NOSO</name>
<reference evidence="1 2" key="1">
    <citation type="submission" date="2020-10" db="EMBL/GenBank/DDBJ databases">
        <authorList>
            <person name="Castelo-Branco R."/>
            <person name="Eusebio N."/>
            <person name="Adriana R."/>
            <person name="Vieira A."/>
            <person name="Brugerolle De Fraissinette N."/>
            <person name="Rezende De Castro R."/>
            <person name="Schneider M.P."/>
            <person name="Vasconcelos V."/>
            <person name="Leao P.N."/>
        </authorList>
    </citation>
    <scope>NUCLEOTIDE SEQUENCE [LARGE SCALE GENOMIC DNA]</scope>
    <source>
        <strain evidence="1 2">LEGE 07299</strain>
    </source>
</reference>
<keyword evidence="2" id="KW-1185">Reference proteome</keyword>
<gene>
    <name evidence="1" type="ORF">IQ229_22630</name>
</gene>
<sequence>MVVGSNVMTVQRVSSHCLKQNAEVFPYYCIPTPEEIALFEPHVLVLCLPIPEQFQDQLLQPYILWSEQLVNNISPLATTLTELSDYLHKFL</sequence>
<organism evidence="1 2">
    <name type="scientific">Nostoc cf. edaphicum LEGE 07299</name>
    <dbReference type="NCBI Taxonomy" id="2777974"/>
    <lineage>
        <taxon>Bacteria</taxon>
        <taxon>Bacillati</taxon>
        <taxon>Cyanobacteriota</taxon>
        <taxon>Cyanophyceae</taxon>
        <taxon>Nostocales</taxon>
        <taxon>Nostocaceae</taxon>
        <taxon>Nostoc</taxon>
    </lineage>
</organism>
<dbReference type="EMBL" id="JADEXF010000921">
    <property type="protein sequence ID" value="MBE9107622.1"/>
    <property type="molecule type" value="Genomic_DNA"/>
</dbReference>
<proteinExistence type="predicted"/>
<comment type="caution">
    <text evidence="1">The sequence shown here is derived from an EMBL/GenBank/DDBJ whole genome shotgun (WGS) entry which is preliminary data.</text>
</comment>
<evidence type="ECO:0000313" key="1">
    <source>
        <dbReference type="EMBL" id="MBE9107622.1"/>
    </source>
</evidence>
<protein>
    <submittedName>
        <fullName evidence="1">Uncharacterized protein</fullName>
    </submittedName>
</protein>